<dbReference type="InParanoid" id="V5HWH7"/>
<comment type="caution">
    <text evidence="2">The sequence shown here is derived from an EMBL/GenBank/DDBJ whole genome shotgun (WGS) entry which is preliminary data.</text>
</comment>
<accession>V5HWH7</accession>
<dbReference type="AlphaFoldDB" id="V5HWH7"/>
<dbReference type="HOGENOM" id="CLU_1142460_0_0_1"/>
<dbReference type="Proteomes" id="UP000018001">
    <property type="component" value="Unassembled WGS sequence"/>
</dbReference>
<organism evidence="2 3">
    <name type="scientific">Byssochlamys spectabilis (strain No. 5 / NBRC 109023)</name>
    <name type="common">Paecilomyces variotii</name>
    <dbReference type="NCBI Taxonomy" id="1356009"/>
    <lineage>
        <taxon>Eukaryota</taxon>
        <taxon>Fungi</taxon>
        <taxon>Dikarya</taxon>
        <taxon>Ascomycota</taxon>
        <taxon>Pezizomycotina</taxon>
        <taxon>Eurotiomycetes</taxon>
        <taxon>Eurotiomycetidae</taxon>
        <taxon>Eurotiales</taxon>
        <taxon>Thermoascaceae</taxon>
        <taxon>Paecilomyces</taxon>
    </lineage>
</organism>
<proteinExistence type="predicted"/>
<evidence type="ECO:0000256" key="1">
    <source>
        <dbReference type="SAM" id="MobiDB-lite"/>
    </source>
</evidence>
<reference evidence="3" key="1">
    <citation type="journal article" date="2014" name="Genome Announc.">
        <title>Draft genome sequence of the formaldehyde-resistant fungus Byssochlamys spectabilis No. 5 (anamorph Paecilomyces variotii No. 5) (NBRC109023).</title>
        <authorList>
            <person name="Oka T."/>
            <person name="Ekino K."/>
            <person name="Fukuda K."/>
            <person name="Nomura Y."/>
        </authorList>
    </citation>
    <scope>NUCLEOTIDE SEQUENCE [LARGE SCALE GENOMIC DNA]</scope>
    <source>
        <strain evidence="3">No. 5 / NBRC 109023</strain>
    </source>
</reference>
<name>V5HWH7_BYSSN</name>
<feature type="compositionally biased region" description="Basic and acidic residues" evidence="1">
    <location>
        <begin position="1"/>
        <end position="10"/>
    </location>
</feature>
<keyword evidence="3" id="KW-1185">Reference proteome</keyword>
<evidence type="ECO:0000313" key="2">
    <source>
        <dbReference type="EMBL" id="GAD94160.1"/>
    </source>
</evidence>
<gene>
    <name evidence="2" type="ORF">PVAR5_2781</name>
</gene>
<sequence>MYNNARRLESRSSTPAGVSVKHADPDTLGNSVLTNEPAHCIDITALHQCCGRVICDASALHEPLRVCSPGPEHPVRSRTRTDRSPLPSQWEMYRLTTLCSIAILAATRFVLMVLSHRAPLFSLEPLQLGIFTSTSTVVPRAKRAVSCQRPSEALDWGEGIEHPFRSHFTQHGVSASHAANPHSLRLSPKLLEPYSPSSPFQSPARDHRPKPRVALVECLEPSNQGVLGRLLFARVTTDLSHES</sequence>
<feature type="region of interest" description="Disordered" evidence="1">
    <location>
        <begin position="1"/>
        <end position="24"/>
    </location>
</feature>
<protein>
    <submittedName>
        <fullName evidence="2">Uncharacterized protein</fullName>
    </submittedName>
</protein>
<evidence type="ECO:0000313" key="3">
    <source>
        <dbReference type="Proteomes" id="UP000018001"/>
    </source>
</evidence>
<dbReference type="EMBL" id="BAUL01000080">
    <property type="protein sequence ID" value="GAD94160.1"/>
    <property type="molecule type" value="Genomic_DNA"/>
</dbReference>